<proteinExistence type="predicted"/>
<feature type="compositionally biased region" description="Polar residues" evidence="1">
    <location>
        <begin position="265"/>
        <end position="274"/>
    </location>
</feature>
<sequence length="318" mass="35137">MRKQIFFPRRIAVTFRKGPLGYLHQGPTNSAKVINDNPSLQDKSAPVREELVRQNALSVVRQRGGDASDKSEVAGEYILQFGKYEGKSFRWLLENDIGNKVKEEAAGVFIAEGHSKDSLLSFVNYALNFQEIQSLLDYEARSQVVTVAASEDDQLVGFGSRAKNTWREIWDSRDDGYAAFILKKSCASGTRIHKLQQYLQKKLPSPPSGSSLMTRTSNAPAEAMVMDEDEELERVMLTPSATRSRTTKLKSSQEDVSEALVITRNMSAEPSQPALQPPIGQRAQSQPVTKPSRVPSIPPPQLPGYDHDGTVLTSRGSG</sequence>
<dbReference type="Proteomes" id="UP000465112">
    <property type="component" value="Chromosome 8"/>
</dbReference>
<name>A0A6A5F628_PERFL</name>
<dbReference type="EMBL" id="VHII01000008">
    <property type="protein sequence ID" value="KAF1387228.1"/>
    <property type="molecule type" value="Genomic_DNA"/>
</dbReference>
<dbReference type="AlphaFoldDB" id="A0A6A5F628"/>
<gene>
    <name evidence="2" type="ORF">PFLUV_G00103190</name>
</gene>
<feature type="region of interest" description="Disordered" evidence="1">
    <location>
        <begin position="265"/>
        <end position="318"/>
    </location>
</feature>
<evidence type="ECO:0000313" key="3">
    <source>
        <dbReference type="Proteomes" id="UP000465112"/>
    </source>
</evidence>
<keyword evidence="3" id="KW-1185">Reference proteome</keyword>
<reference evidence="2 3" key="1">
    <citation type="submission" date="2019-06" db="EMBL/GenBank/DDBJ databases">
        <title>A chromosome-scale genome assembly of the European perch, Perca fluviatilis.</title>
        <authorList>
            <person name="Roques C."/>
            <person name="Zahm M."/>
            <person name="Cabau C."/>
            <person name="Klopp C."/>
            <person name="Bouchez O."/>
            <person name="Donnadieu C."/>
            <person name="Kuhl H."/>
            <person name="Gislard M."/>
            <person name="Guendouz S."/>
            <person name="Journot L."/>
            <person name="Haffray P."/>
            <person name="Bestin A."/>
            <person name="Morvezen R."/>
            <person name="Feron R."/>
            <person name="Wen M."/>
            <person name="Jouanno E."/>
            <person name="Herpin A."/>
            <person name="Schartl M."/>
            <person name="Postlethwait J."/>
            <person name="Schaerlinger B."/>
            <person name="Chardard D."/>
            <person name="Lecocq T."/>
            <person name="Poncet C."/>
            <person name="Jaffrelo L."/>
            <person name="Lampietro C."/>
            <person name="Guiguen Y."/>
        </authorList>
    </citation>
    <scope>NUCLEOTIDE SEQUENCE [LARGE SCALE GENOMIC DNA]</scope>
    <source>
        <tissue evidence="2">Blood</tissue>
    </source>
</reference>
<evidence type="ECO:0000256" key="1">
    <source>
        <dbReference type="SAM" id="MobiDB-lite"/>
    </source>
</evidence>
<organism evidence="2 3">
    <name type="scientific">Perca fluviatilis</name>
    <name type="common">European perch</name>
    <dbReference type="NCBI Taxonomy" id="8168"/>
    <lineage>
        <taxon>Eukaryota</taxon>
        <taxon>Metazoa</taxon>
        <taxon>Chordata</taxon>
        <taxon>Craniata</taxon>
        <taxon>Vertebrata</taxon>
        <taxon>Euteleostomi</taxon>
        <taxon>Actinopterygii</taxon>
        <taxon>Neopterygii</taxon>
        <taxon>Teleostei</taxon>
        <taxon>Neoteleostei</taxon>
        <taxon>Acanthomorphata</taxon>
        <taxon>Eupercaria</taxon>
        <taxon>Perciformes</taxon>
        <taxon>Percoidei</taxon>
        <taxon>Percidae</taxon>
        <taxon>Percinae</taxon>
        <taxon>Perca</taxon>
    </lineage>
</organism>
<comment type="caution">
    <text evidence="2">The sequence shown here is derived from an EMBL/GenBank/DDBJ whole genome shotgun (WGS) entry which is preliminary data.</text>
</comment>
<evidence type="ECO:0000313" key="2">
    <source>
        <dbReference type="EMBL" id="KAF1387228.1"/>
    </source>
</evidence>
<accession>A0A6A5F628</accession>
<protein>
    <submittedName>
        <fullName evidence="2">Uncharacterized protein</fullName>
    </submittedName>
</protein>